<dbReference type="OrthoDB" id="6141723at2759"/>
<dbReference type="Proteomes" id="UP000886998">
    <property type="component" value="Unassembled WGS sequence"/>
</dbReference>
<sequence length="79" mass="8613">MITTNIDFEEGLANGVVGKLSHIELGDQNRALRAWLLFPNGISVKVRGKVAGCTNSKRISTEMVHINRGSAKFLSTEVD</sequence>
<name>A0A8X6WN73_9ARAC</name>
<evidence type="ECO:0000313" key="2">
    <source>
        <dbReference type="Proteomes" id="UP000886998"/>
    </source>
</evidence>
<dbReference type="EMBL" id="BMAV01000265">
    <property type="protein sequence ID" value="GFY37334.1"/>
    <property type="molecule type" value="Genomic_DNA"/>
</dbReference>
<reference evidence="1" key="1">
    <citation type="submission" date="2020-08" db="EMBL/GenBank/DDBJ databases">
        <title>Multicomponent nature underlies the extraordinary mechanical properties of spider dragline silk.</title>
        <authorList>
            <person name="Kono N."/>
            <person name="Nakamura H."/>
            <person name="Mori M."/>
            <person name="Yoshida Y."/>
            <person name="Ohtoshi R."/>
            <person name="Malay A.D."/>
            <person name="Moran D.A.P."/>
            <person name="Tomita M."/>
            <person name="Numata K."/>
            <person name="Arakawa K."/>
        </authorList>
    </citation>
    <scope>NUCLEOTIDE SEQUENCE</scope>
</reference>
<dbReference type="AlphaFoldDB" id="A0A8X6WN73"/>
<gene>
    <name evidence="1" type="ORF">TNIN_33331</name>
</gene>
<proteinExistence type="predicted"/>
<comment type="caution">
    <text evidence="1">The sequence shown here is derived from an EMBL/GenBank/DDBJ whole genome shotgun (WGS) entry which is preliminary data.</text>
</comment>
<keyword evidence="2" id="KW-1185">Reference proteome</keyword>
<evidence type="ECO:0000313" key="1">
    <source>
        <dbReference type="EMBL" id="GFY37334.1"/>
    </source>
</evidence>
<protein>
    <submittedName>
        <fullName evidence="1">Uncharacterized protein</fullName>
    </submittedName>
</protein>
<organism evidence="1 2">
    <name type="scientific">Trichonephila inaurata madagascariensis</name>
    <dbReference type="NCBI Taxonomy" id="2747483"/>
    <lineage>
        <taxon>Eukaryota</taxon>
        <taxon>Metazoa</taxon>
        <taxon>Ecdysozoa</taxon>
        <taxon>Arthropoda</taxon>
        <taxon>Chelicerata</taxon>
        <taxon>Arachnida</taxon>
        <taxon>Araneae</taxon>
        <taxon>Araneomorphae</taxon>
        <taxon>Entelegynae</taxon>
        <taxon>Araneoidea</taxon>
        <taxon>Nephilidae</taxon>
        <taxon>Trichonephila</taxon>
        <taxon>Trichonephila inaurata</taxon>
    </lineage>
</organism>
<accession>A0A8X6WN73</accession>